<reference evidence="2" key="1">
    <citation type="submission" date="2021-01" db="EMBL/GenBank/DDBJ databases">
        <title>Whole genome shotgun sequence of Virgisporangium aliadipatigenens NBRC 105644.</title>
        <authorList>
            <person name="Komaki H."/>
            <person name="Tamura T."/>
        </authorList>
    </citation>
    <scope>NUCLEOTIDE SEQUENCE</scope>
    <source>
        <strain evidence="2">NBRC 105644</strain>
    </source>
</reference>
<dbReference type="RefSeq" id="WP_203900427.1">
    <property type="nucleotide sequence ID" value="NZ_BOPF01000013.1"/>
</dbReference>
<evidence type="ECO:0000259" key="1">
    <source>
        <dbReference type="Pfam" id="PF00561"/>
    </source>
</evidence>
<dbReference type="InterPro" id="IPR050266">
    <property type="entry name" value="AB_hydrolase_sf"/>
</dbReference>
<dbReference type="InterPro" id="IPR029058">
    <property type="entry name" value="AB_hydrolase_fold"/>
</dbReference>
<proteinExistence type="predicted"/>
<dbReference type="GO" id="GO:0047372">
    <property type="term" value="F:monoacylglycerol lipase activity"/>
    <property type="evidence" value="ECO:0007669"/>
    <property type="project" value="TreeGrafter"/>
</dbReference>
<feature type="domain" description="AB hydrolase-1" evidence="1">
    <location>
        <begin position="28"/>
        <end position="129"/>
    </location>
</feature>
<organism evidence="2 3">
    <name type="scientific">Virgisporangium aliadipatigenens</name>
    <dbReference type="NCBI Taxonomy" id="741659"/>
    <lineage>
        <taxon>Bacteria</taxon>
        <taxon>Bacillati</taxon>
        <taxon>Actinomycetota</taxon>
        <taxon>Actinomycetes</taxon>
        <taxon>Micromonosporales</taxon>
        <taxon>Micromonosporaceae</taxon>
        <taxon>Virgisporangium</taxon>
    </lineage>
</organism>
<evidence type="ECO:0000313" key="3">
    <source>
        <dbReference type="Proteomes" id="UP000619260"/>
    </source>
</evidence>
<comment type="caution">
    <text evidence="2">The sequence shown here is derived from an EMBL/GenBank/DDBJ whole genome shotgun (WGS) entry which is preliminary data.</text>
</comment>
<dbReference type="Gene3D" id="3.40.50.1820">
    <property type="entry name" value="alpha/beta hydrolase"/>
    <property type="match status" value="1"/>
</dbReference>
<dbReference type="GO" id="GO:0046464">
    <property type="term" value="P:acylglycerol catabolic process"/>
    <property type="evidence" value="ECO:0007669"/>
    <property type="project" value="TreeGrafter"/>
</dbReference>
<accession>A0A8J3YM29</accession>
<dbReference type="Pfam" id="PF00561">
    <property type="entry name" value="Abhydrolase_1"/>
    <property type="match status" value="1"/>
</dbReference>
<dbReference type="Proteomes" id="UP000619260">
    <property type="component" value="Unassembled WGS sequence"/>
</dbReference>
<dbReference type="EMBL" id="BOPF01000013">
    <property type="protein sequence ID" value="GIJ46892.1"/>
    <property type="molecule type" value="Genomic_DNA"/>
</dbReference>
<gene>
    <name evidence="2" type="ORF">Val02_37780</name>
</gene>
<name>A0A8J3YM29_9ACTN</name>
<keyword evidence="2" id="KW-0378">Hydrolase</keyword>
<dbReference type="PANTHER" id="PTHR43798:SF5">
    <property type="entry name" value="MONOACYLGLYCEROL LIPASE ABHD6"/>
    <property type="match status" value="1"/>
</dbReference>
<dbReference type="AlphaFoldDB" id="A0A8J3YM29"/>
<dbReference type="PANTHER" id="PTHR43798">
    <property type="entry name" value="MONOACYLGLYCEROL LIPASE"/>
    <property type="match status" value="1"/>
</dbReference>
<protein>
    <submittedName>
        <fullName evidence="2">Alpha/beta hydrolase</fullName>
    </submittedName>
</protein>
<dbReference type="GO" id="GO:0016020">
    <property type="term" value="C:membrane"/>
    <property type="evidence" value="ECO:0007669"/>
    <property type="project" value="TreeGrafter"/>
</dbReference>
<dbReference type="SUPFAM" id="SSF53474">
    <property type="entry name" value="alpha/beta-Hydrolases"/>
    <property type="match status" value="1"/>
</dbReference>
<sequence length="274" mass="28120">MNDTRTFTSHDGLDIAYRVWGEQHGGVPVVLHHGFVADGIVNWAAPGVVDALVATGRHVVAIDARGHGASAKPTDVTAYGEPNMSRDVSTLIDELGVDEVDLVGYSMGAIVTAITLTREPRVRRAVIAGVGAGVVELGGLDTRAVAPELVAAALTAEDPAEIAASPAAPFRELADAIGADRHALARQVHAAHQAPIALDTITAPVLVLAGRDDPLAARPEVLAAAIPEARLTVVDGDHATAVGEPAFARAITWWVNGADLADAPGAARDTAPAT</sequence>
<keyword evidence="3" id="KW-1185">Reference proteome</keyword>
<evidence type="ECO:0000313" key="2">
    <source>
        <dbReference type="EMBL" id="GIJ46892.1"/>
    </source>
</evidence>
<dbReference type="InterPro" id="IPR000073">
    <property type="entry name" value="AB_hydrolase_1"/>
</dbReference>